<dbReference type="Pfam" id="PF00082">
    <property type="entry name" value="Peptidase_S8"/>
    <property type="match status" value="1"/>
</dbReference>
<sequence length="1045" mass="106627">MVLRDQHPNLKPKIQAQQRQQATAADQTGIVGALRASGATGIQQFSTVSAVAAHADAAEVARLQVDPQVAAVVPDRMIPLPHQPSAATVNARSGTNPAASLCPSDPSRPLLEPEALSLTGTASTDPSRPTAQRIATGKGVKAAFLAGGMDVDNPEFVRPDGSHVIFDYQDFSGDGTQDQTGGAEPFGDASALAAQGSRVYDFATALPHAGLPTGCTFRIRGFAPDISLAAIKVFGQKGSPESGFVRGIDYAVTHDKVDVLSESLNAYAFPDGANDPISLANAAAAAAGVTVVVSSGDAGQSGTVGDPATSPDVISVGGTNAYRISALAKGYPGYVNNNITALSSGGPSLDNRYIDLVAPAMNGMAACTVDKDHWPDCSGPTQVFGGTSQACPFAAGAAALVIQAYADAHQGAKPMPQLVKQLLTGTATDLHAPADEQGSGLLDSYAAVRAAQAIGTGSDTSSALIPSTTQVDVTGAAGSVQRASVTLTNTARRPQVVTLGSRALGRQVFSTARTVQVTDAAPPQTSGPGEDPLAAPTTTFTVAPGTQWLRAEMAWPGIATSGQLSFELFDPAGRLVQASYDYGFANHQEAGVQDPTPGTWTEKVLWGPNWAWYDGPPNTPGSYRGPVHLQLTGFDHTSAGIGPQTKIIPGGSSATFDVAVPLPDQAGDAPASLQVDSGLGTRLSVPLARRTLVPAPGTFTATITGGVGRGIDQYLGYYLDVPAGQPDMTVDVTAPDPNTMLAFYLATPDGQILASDVNQVESSWGSGHGPATGAATMVVNRPAAGRWLLIAQVVGNVSGNDISEQVHGTVRFGSVRVSATGLPAGAPLSASRTASVTVTNTGAAGAYFFLDPRLDQQADLAMKPTSGNTTLNLPEDTATTSPPSWLVPPHTGTITETVHASLPVGVYLGYVDGNPSVHGSGSHVVLDVSAGQVAFGQWSTDIGELGPFHGTAAPGTATATLTARTQAFDPAVMSSTGDFWLSSVGGPAGAPVFIPAGGKATLPLTIKPTAAPGSTVHGTVYVDTWNNLAGQGCELTGLPYSYRVG</sequence>
<keyword evidence="2" id="KW-0645">Protease</keyword>
<feature type="domain" description="Peptidase S8/S53" evidence="7">
    <location>
        <begin position="219"/>
        <end position="440"/>
    </location>
</feature>
<dbReference type="PANTHER" id="PTHR43806">
    <property type="entry name" value="PEPTIDASE S8"/>
    <property type="match status" value="1"/>
</dbReference>
<evidence type="ECO:0000259" key="7">
    <source>
        <dbReference type="Pfam" id="PF00082"/>
    </source>
</evidence>
<gene>
    <name evidence="8" type="ORF">BCF44_14127</name>
</gene>
<keyword evidence="3" id="KW-0378">Hydrolase</keyword>
<evidence type="ECO:0000313" key="9">
    <source>
        <dbReference type="Proteomes" id="UP000256269"/>
    </source>
</evidence>
<comment type="caution">
    <text evidence="8">The sequence shown here is derived from an EMBL/GenBank/DDBJ whole genome shotgun (WGS) entry which is preliminary data.</text>
</comment>
<evidence type="ECO:0000256" key="4">
    <source>
        <dbReference type="ARBA" id="ARBA00022825"/>
    </source>
</evidence>
<dbReference type="AlphaFoldDB" id="A0A3E0G6S6"/>
<dbReference type="Proteomes" id="UP000256269">
    <property type="component" value="Unassembled WGS sequence"/>
</dbReference>
<evidence type="ECO:0000256" key="5">
    <source>
        <dbReference type="PROSITE-ProRule" id="PRU01240"/>
    </source>
</evidence>
<protein>
    <submittedName>
        <fullName evidence="8">Subtilase family protein</fullName>
    </submittedName>
</protein>
<evidence type="ECO:0000313" key="8">
    <source>
        <dbReference type="EMBL" id="REH17910.1"/>
    </source>
</evidence>
<comment type="caution">
    <text evidence="5">Lacks conserved residue(s) required for the propagation of feature annotation.</text>
</comment>
<keyword evidence="9" id="KW-1185">Reference proteome</keyword>
<dbReference type="InterPro" id="IPR036852">
    <property type="entry name" value="Peptidase_S8/S53_dom_sf"/>
</dbReference>
<comment type="similarity">
    <text evidence="1 5">Belongs to the peptidase S8 family.</text>
</comment>
<feature type="compositionally biased region" description="Polar residues" evidence="6">
    <location>
        <begin position="86"/>
        <end position="98"/>
    </location>
</feature>
<name>A0A3E0G6S6_9PSEU</name>
<feature type="region of interest" description="Disordered" evidence="6">
    <location>
        <begin position="86"/>
        <end position="111"/>
    </location>
</feature>
<organism evidence="8 9">
    <name type="scientific">Kutzneria buriramensis</name>
    <dbReference type="NCBI Taxonomy" id="1045776"/>
    <lineage>
        <taxon>Bacteria</taxon>
        <taxon>Bacillati</taxon>
        <taxon>Actinomycetota</taxon>
        <taxon>Actinomycetes</taxon>
        <taxon>Pseudonocardiales</taxon>
        <taxon>Pseudonocardiaceae</taxon>
        <taxon>Kutzneria</taxon>
    </lineage>
</organism>
<dbReference type="InterPro" id="IPR023828">
    <property type="entry name" value="Peptidase_S8_Ser-AS"/>
</dbReference>
<dbReference type="PROSITE" id="PS51892">
    <property type="entry name" value="SUBTILASE"/>
    <property type="match status" value="1"/>
</dbReference>
<accession>A0A3E0G6S6</accession>
<reference evidence="8 9" key="1">
    <citation type="submission" date="2018-08" db="EMBL/GenBank/DDBJ databases">
        <title>Genomic Encyclopedia of Archaeal and Bacterial Type Strains, Phase II (KMG-II): from individual species to whole genera.</title>
        <authorList>
            <person name="Goeker M."/>
        </authorList>
    </citation>
    <scope>NUCLEOTIDE SEQUENCE [LARGE SCALE GENOMIC DNA]</scope>
    <source>
        <strain evidence="8 9">DSM 45791</strain>
    </source>
</reference>
<evidence type="ECO:0000256" key="6">
    <source>
        <dbReference type="SAM" id="MobiDB-lite"/>
    </source>
</evidence>
<dbReference type="SUPFAM" id="SSF52743">
    <property type="entry name" value="Subtilisin-like"/>
    <property type="match status" value="1"/>
</dbReference>
<keyword evidence="4" id="KW-0720">Serine protease</keyword>
<evidence type="ECO:0000256" key="3">
    <source>
        <dbReference type="ARBA" id="ARBA00022801"/>
    </source>
</evidence>
<dbReference type="GO" id="GO:0006508">
    <property type="term" value="P:proteolysis"/>
    <property type="evidence" value="ECO:0007669"/>
    <property type="project" value="UniProtKB-KW"/>
</dbReference>
<dbReference type="EMBL" id="QUNO01000041">
    <property type="protein sequence ID" value="REH17910.1"/>
    <property type="molecule type" value="Genomic_DNA"/>
</dbReference>
<dbReference type="PROSITE" id="PS00138">
    <property type="entry name" value="SUBTILASE_SER"/>
    <property type="match status" value="1"/>
</dbReference>
<feature type="region of interest" description="Disordered" evidence="6">
    <location>
        <begin position="865"/>
        <end position="884"/>
    </location>
</feature>
<feature type="compositionally biased region" description="Polar residues" evidence="6">
    <location>
        <begin position="865"/>
        <end position="883"/>
    </location>
</feature>
<dbReference type="PANTHER" id="PTHR43806:SF11">
    <property type="entry name" value="CEREVISIN-RELATED"/>
    <property type="match status" value="1"/>
</dbReference>
<evidence type="ECO:0000256" key="2">
    <source>
        <dbReference type="ARBA" id="ARBA00022670"/>
    </source>
</evidence>
<evidence type="ECO:0000256" key="1">
    <source>
        <dbReference type="ARBA" id="ARBA00011073"/>
    </source>
</evidence>
<dbReference type="InterPro" id="IPR000209">
    <property type="entry name" value="Peptidase_S8/S53_dom"/>
</dbReference>
<dbReference type="GO" id="GO:0004252">
    <property type="term" value="F:serine-type endopeptidase activity"/>
    <property type="evidence" value="ECO:0007669"/>
    <property type="project" value="InterPro"/>
</dbReference>
<dbReference type="PRINTS" id="PR00723">
    <property type="entry name" value="SUBTILISIN"/>
</dbReference>
<dbReference type="InterPro" id="IPR050131">
    <property type="entry name" value="Peptidase_S8_subtilisin-like"/>
</dbReference>
<proteinExistence type="inferred from homology"/>
<dbReference type="InterPro" id="IPR015500">
    <property type="entry name" value="Peptidase_S8_subtilisin-rel"/>
</dbReference>
<dbReference type="Gene3D" id="3.40.50.200">
    <property type="entry name" value="Peptidase S8/S53 domain"/>
    <property type="match status" value="1"/>
</dbReference>